<keyword evidence="2" id="KW-1185">Reference proteome</keyword>
<feature type="non-terminal residue" evidence="1">
    <location>
        <position position="44"/>
    </location>
</feature>
<dbReference type="EMBL" id="CAJVPZ010041795">
    <property type="protein sequence ID" value="CAG8762466.1"/>
    <property type="molecule type" value="Genomic_DNA"/>
</dbReference>
<reference evidence="1" key="1">
    <citation type="submission" date="2021-06" db="EMBL/GenBank/DDBJ databases">
        <authorList>
            <person name="Kallberg Y."/>
            <person name="Tangrot J."/>
            <person name="Rosling A."/>
        </authorList>
    </citation>
    <scope>NUCLEOTIDE SEQUENCE</scope>
    <source>
        <strain evidence="1">IN212</strain>
    </source>
</reference>
<organism evidence="1 2">
    <name type="scientific">Racocetra fulgida</name>
    <dbReference type="NCBI Taxonomy" id="60492"/>
    <lineage>
        <taxon>Eukaryota</taxon>
        <taxon>Fungi</taxon>
        <taxon>Fungi incertae sedis</taxon>
        <taxon>Mucoromycota</taxon>
        <taxon>Glomeromycotina</taxon>
        <taxon>Glomeromycetes</taxon>
        <taxon>Diversisporales</taxon>
        <taxon>Gigasporaceae</taxon>
        <taxon>Racocetra</taxon>
    </lineage>
</organism>
<proteinExistence type="predicted"/>
<comment type="caution">
    <text evidence="1">The sequence shown here is derived from an EMBL/GenBank/DDBJ whole genome shotgun (WGS) entry which is preliminary data.</text>
</comment>
<evidence type="ECO:0000313" key="1">
    <source>
        <dbReference type="EMBL" id="CAG8762466.1"/>
    </source>
</evidence>
<dbReference type="AlphaFoldDB" id="A0A9N9NUP7"/>
<evidence type="ECO:0000313" key="2">
    <source>
        <dbReference type="Proteomes" id="UP000789396"/>
    </source>
</evidence>
<dbReference type="Proteomes" id="UP000789396">
    <property type="component" value="Unassembled WGS sequence"/>
</dbReference>
<name>A0A9N9NUP7_9GLOM</name>
<protein>
    <submittedName>
        <fullName evidence="1">12226_t:CDS:1</fullName>
    </submittedName>
</protein>
<gene>
    <name evidence="1" type="ORF">RFULGI_LOCUS14417</name>
</gene>
<dbReference type="OrthoDB" id="2428514at2759"/>
<sequence length="44" mass="5606">RVRDLERELVNMREDRDSWMERVTSNVSDNYFHEKIHYEFDFKI</sequence>
<accession>A0A9N9NUP7</accession>